<proteinExistence type="predicted"/>
<dbReference type="InterPro" id="IPR000719">
    <property type="entry name" value="Prot_kinase_dom"/>
</dbReference>
<dbReference type="PANTHER" id="PTHR27005:SF515">
    <property type="entry name" value="WALL-ASSOCIATED RECEPTOR KINASE-LIKE 10-RELATED"/>
    <property type="match status" value="1"/>
</dbReference>
<dbReference type="PANTHER" id="PTHR27005">
    <property type="entry name" value="WALL-ASSOCIATED RECEPTOR KINASE-LIKE 21"/>
    <property type="match status" value="1"/>
</dbReference>
<dbReference type="InterPro" id="IPR045274">
    <property type="entry name" value="WAK-like"/>
</dbReference>
<dbReference type="Pfam" id="PF00069">
    <property type="entry name" value="Pkinase"/>
    <property type="match status" value="1"/>
</dbReference>
<dbReference type="AlphaFoldDB" id="A0AAD4J5W7"/>
<comment type="subcellular location">
    <subcellularLocation>
        <location evidence="1">Membrane</location>
        <topology evidence="1">Single-pass type I membrane protein</topology>
    </subcellularLocation>
</comment>
<evidence type="ECO:0000256" key="9">
    <source>
        <dbReference type="ARBA" id="ARBA00022989"/>
    </source>
</evidence>
<dbReference type="EMBL" id="SDAM02000140">
    <property type="protein sequence ID" value="KAH6827788.1"/>
    <property type="molecule type" value="Genomic_DNA"/>
</dbReference>
<keyword evidence="10" id="KW-0472">Membrane</keyword>
<sequence>MQCKFLFHCYLLKFSKSSQAILEQSQIGSSNYLFIRCSDSKSTHFPYELFRRGKFGIIAITQGKSFYHLSTLQFTGGNGLQEFGILLEQKLAAIHKNGLEKTRLFSSGELAKATDNYNENRIVGRGGEGVVYKGMLEDGRIVAVKKSERVHQRDVETFINEVVIVSQINHRNVVKLLGCCLEIEIPRLVYDFIPNGTLFHHIHYPHEDFPLFWEMRVRIAKEVAGALAYLHSTASVPIYHRDIKSTNILLDEKYRAKISDFGTSRSVLIDQTHVTTRVVGTFGYLDPEYFQ</sequence>
<evidence type="ECO:0000259" key="13">
    <source>
        <dbReference type="PROSITE" id="PS50011"/>
    </source>
</evidence>
<dbReference type="PROSITE" id="PS00108">
    <property type="entry name" value="PROTEIN_KINASE_ST"/>
    <property type="match status" value="1"/>
</dbReference>
<dbReference type="InterPro" id="IPR008271">
    <property type="entry name" value="Ser/Thr_kinase_AS"/>
</dbReference>
<dbReference type="SMART" id="SM00220">
    <property type="entry name" value="S_TKc"/>
    <property type="match status" value="1"/>
</dbReference>
<dbReference type="Gene3D" id="1.10.510.10">
    <property type="entry name" value="Transferase(Phosphotransferase) domain 1"/>
    <property type="match status" value="1"/>
</dbReference>
<evidence type="ECO:0000256" key="10">
    <source>
        <dbReference type="ARBA" id="ARBA00023136"/>
    </source>
</evidence>
<evidence type="ECO:0000256" key="2">
    <source>
        <dbReference type="ARBA" id="ARBA00022527"/>
    </source>
</evidence>
<keyword evidence="15" id="KW-1185">Reference proteome</keyword>
<dbReference type="PROSITE" id="PS50011">
    <property type="entry name" value="PROTEIN_KINASE_DOM"/>
    <property type="match status" value="1"/>
</dbReference>
<evidence type="ECO:0000256" key="12">
    <source>
        <dbReference type="ARBA" id="ARBA00047951"/>
    </source>
</evidence>
<keyword evidence="6" id="KW-0547">Nucleotide-binding</keyword>
<keyword evidence="4" id="KW-0812">Transmembrane</keyword>
<dbReference type="InterPro" id="IPR011009">
    <property type="entry name" value="Kinase-like_dom_sf"/>
</dbReference>
<evidence type="ECO:0000256" key="5">
    <source>
        <dbReference type="ARBA" id="ARBA00022729"/>
    </source>
</evidence>
<comment type="catalytic activity">
    <reaction evidence="11">
        <text>L-seryl-[protein] + ATP = O-phospho-L-seryl-[protein] + ADP + H(+)</text>
        <dbReference type="Rhea" id="RHEA:17989"/>
        <dbReference type="Rhea" id="RHEA-COMP:9863"/>
        <dbReference type="Rhea" id="RHEA-COMP:11604"/>
        <dbReference type="ChEBI" id="CHEBI:15378"/>
        <dbReference type="ChEBI" id="CHEBI:29999"/>
        <dbReference type="ChEBI" id="CHEBI:30616"/>
        <dbReference type="ChEBI" id="CHEBI:83421"/>
        <dbReference type="ChEBI" id="CHEBI:456216"/>
    </reaction>
</comment>
<gene>
    <name evidence="14" type="ORF">C2S53_014767</name>
</gene>
<evidence type="ECO:0000256" key="1">
    <source>
        <dbReference type="ARBA" id="ARBA00004479"/>
    </source>
</evidence>
<dbReference type="GO" id="GO:0005886">
    <property type="term" value="C:plasma membrane"/>
    <property type="evidence" value="ECO:0007669"/>
    <property type="project" value="TreeGrafter"/>
</dbReference>
<dbReference type="SUPFAM" id="SSF56112">
    <property type="entry name" value="Protein kinase-like (PK-like)"/>
    <property type="match status" value="1"/>
</dbReference>
<keyword evidence="8" id="KW-0067">ATP-binding</keyword>
<dbReference type="GO" id="GO:0007166">
    <property type="term" value="P:cell surface receptor signaling pathway"/>
    <property type="evidence" value="ECO:0007669"/>
    <property type="project" value="InterPro"/>
</dbReference>
<accession>A0AAD4J5W7</accession>
<evidence type="ECO:0000256" key="4">
    <source>
        <dbReference type="ARBA" id="ARBA00022692"/>
    </source>
</evidence>
<dbReference type="Gene3D" id="3.30.200.20">
    <property type="entry name" value="Phosphorylase Kinase, domain 1"/>
    <property type="match status" value="1"/>
</dbReference>
<keyword evidence="5" id="KW-0732">Signal</keyword>
<keyword evidence="2" id="KW-0723">Serine/threonine-protein kinase</keyword>
<evidence type="ECO:0000256" key="6">
    <source>
        <dbReference type="ARBA" id="ARBA00022741"/>
    </source>
</evidence>
<dbReference type="FunFam" id="3.30.200.20:FF:000043">
    <property type="entry name" value="Wall-associated receptor kinase 2"/>
    <property type="match status" value="1"/>
</dbReference>
<organism evidence="14 15">
    <name type="scientific">Perilla frutescens var. hirtella</name>
    <name type="common">Perilla citriodora</name>
    <name type="synonym">Perilla setoyensis</name>
    <dbReference type="NCBI Taxonomy" id="608512"/>
    <lineage>
        <taxon>Eukaryota</taxon>
        <taxon>Viridiplantae</taxon>
        <taxon>Streptophyta</taxon>
        <taxon>Embryophyta</taxon>
        <taxon>Tracheophyta</taxon>
        <taxon>Spermatophyta</taxon>
        <taxon>Magnoliopsida</taxon>
        <taxon>eudicotyledons</taxon>
        <taxon>Gunneridae</taxon>
        <taxon>Pentapetalae</taxon>
        <taxon>asterids</taxon>
        <taxon>lamiids</taxon>
        <taxon>Lamiales</taxon>
        <taxon>Lamiaceae</taxon>
        <taxon>Nepetoideae</taxon>
        <taxon>Elsholtzieae</taxon>
        <taxon>Perilla</taxon>
    </lineage>
</organism>
<evidence type="ECO:0000256" key="8">
    <source>
        <dbReference type="ARBA" id="ARBA00022840"/>
    </source>
</evidence>
<keyword evidence="7" id="KW-0418">Kinase</keyword>
<keyword evidence="3" id="KW-0808">Transferase</keyword>
<evidence type="ECO:0000256" key="3">
    <source>
        <dbReference type="ARBA" id="ARBA00022679"/>
    </source>
</evidence>
<comment type="catalytic activity">
    <reaction evidence="12">
        <text>L-threonyl-[protein] + ATP = O-phospho-L-threonyl-[protein] + ADP + H(+)</text>
        <dbReference type="Rhea" id="RHEA:46608"/>
        <dbReference type="Rhea" id="RHEA-COMP:11060"/>
        <dbReference type="Rhea" id="RHEA-COMP:11605"/>
        <dbReference type="ChEBI" id="CHEBI:15378"/>
        <dbReference type="ChEBI" id="CHEBI:30013"/>
        <dbReference type="ChEBI" id="CHEBI:30616"/>
        <dbReference type="ChEBI" id="CHEBI:61977"/>
        <dbReference type="ChEBI" id="CHEBI:456216"/>
    </reaction>
</comment>
<evidence type="ECO:0000313" key="14">
    <source>
        <dbReference type="EMBL" id="KAH6827788.1"/>
    </source>
</evidence>
<name>A0AAD4J5W7_PERFH</name>
<dbReference type="GO" id="GO:0004674">
    <property type="term" value="F:protein serine/threonine kinase activity"/>
    <property type="evidence" value="ECO:0007669"/>
    <property type="project" value="UniProtKB-KW"/>
</dbReference>
<dbReference type="GO" id="GO:0005524">
    <property type="term" value="F:ATP binding"/>
    <property type="evidence" value="ECO:0007669"/>
    <property type="project" value="UniProtKB-KW"/>
</dbReference>
<keyword evidence="9" id="KW-1133">Transmembrane helix</keyword>
<reference evidence="14 15" key="1">
    <citation type="journal article" date="2021" name="Nat. Commun.">
        <title>Incipient diploidization of the medicinal plant Perilla within 10,000 years.</title>
        <authorList>
            <person name="Zhang Y."/>
            <person name="Shen Q."/>
            <person name="Leng L."/>
            <person name="Zhang D."/>
            <person name="Chen S."/>
            <person name="Shi Y."/>
            <person name="Ning Z."/>
            <person name="Chen S."/>
        </authorList>
    </citation>
    <scope>NUCLEOTIDE SEQUENCE [LARGE SCALE GENOMIC DNA]</scope>
    <source>
        <strain evidence="15">cv. PC099</strain>
    </source>
</reference>
<evidence type="ECO:0000313" key="15">
    <source>
        <dbReference type="Proteomes" id="UP001190926"/>
    </source>
</evidence>
<evidence type="ECO:0000256" key="7">
    <source>
        <dbReference type="ARBA" id="ARBA00022777"/>
    </source>
</evidence>
<feature type="domain" description="Protein kinase" evidence="13">
    <location>
        <begin position="117"/>
        <end position="291"/>
    </location>
</feature>
<protein>
    <submittedName>
        <fullName evidence="14">Wall associated like 2</fullName>
    </submittedName>
</protein>
<comment type="caution">
    <text evidence="14">The sequence shown here is derived from an EMBL/GenBank/DDBJ whole genome shotgun (WGS) entry which is preliminary data.</text>
</comment>
<dbReference type="Proteomes" id="UP001190926">
    <property type="component" value="Unassembled WGS sequence"/>
</dbReference>
<evidence type="ECO:0000256" key="11">
    <source>
        <dbReference type="ARBA" id="ARBA00047558"/>
    </source>
</evidence>